<reference evidence="3 4" key="1">
    <citation type="journal article" date="2014" name="Agronomy (Basel)">
        <title>A Draft Genome Sequence for Ensete ventricosum, the Drought-Tolerant Tree Against Hunger.</title>
        <authorList>
            <person name="Harrison J."/>
            <person name="Moore K.A."/>
            <person name="Paszkiewicz K."/>
            <person name="Jones T."/>
            <person name="Grant M."/>
            <person name="Ambacheew D."/>
            <person name="Muzemil S."/>
            <person name="Studholme D.J."/>
        </authorList>
    </citation>
    <scope>NUCLEOTIDE SEQUENCE [LARGE SCALE GENOMIC DNA]</scope>
</reference>
<feature type="transmembrane region" description="Helical" evidence="2">
    <location>
        <begin position="368"/>
        <end position="387"/>
    </location>
</feature>
<evidence type="ECO:0000256" key="1">
    <source>
        <dbReference type="SAM" id="MobiDB-lite"/>
    </source>
</evidence>
<evidence type="ECO:0000256" key="2">
    <source>
        <dbReference type="SAM" id="Phobius"/>
    </source>
</evidence>
<organism evidence="3 4">
    <name type="scientific">Ensete ventricosum</name>
    <name type="common">Abyssinian banana</name>
    <name type="synonym">Musa ensete</name>
    <dbReference type="NCBI Taxonomy" id="4639"/>
    <lineage>
        <taxon>Eukaryota</taxon>
        <taxon>Viridiplantae</taxon>
        <taxon>Streptophyta</taxon>
        <taxon>Embryophyta</taxon>
        <taxon>Tracheophyta</taxon>
        <taxon>Spermatophyta</taxon>
        <taxon>Magnoliopsida</taxon>
        <taxon>Liliopsida</taxon>
        <taxon>Zingiberales</taxon>
        <taxon>Musaceae</taxon>
        <taxon>Ensete</taxon>
    </lineage>
</organism>
<name>A0A427AFJ8_ENSVE</name>
<feature type="non-terminal residue" evidence="3">
    <location>
        <position position="442"/>
    </location>
</feature>
<keyword evidence="2" id="KW-0472">Membrane</keyword>
<feature type="transmembrane region" description="Helical" evidence="2">
    <location>
        <begin position="399"/>
        <end position="424"/>
    </location>
</feature>
<feature type="region of interest" description="Disordered" evidence="1">
    <location>
        <begin position="136"/>
        <end position="170"/>
    </location>
</feature>
<sequence length="442" mass="47751">VNNVTSHAAVAVETGGLMPQKDDQIATWEGLGNEKSEFKCEIINDQEDVSTEEANRVLNNMQMKNGSSSQCSSETSESEDEMAVQRQIKVPKEGKLKAVEFDLERILEEQDTHDLYCPNCNSCITKRVILRKRKRMVEHGGPSKKVNEEKNDAGKLDVPAPSGEMTNPSDAPEPDVFRCLSCFSFFMPAAFVYAHAGDGAAIQITPESDETIQRSEATTATEVLAHSDVRIDVAAPSAGGSETSNDWDVLKSIVYGGLAESIASLGVVSSAAAADASTLSIVALGLANLMGGFLLIIHKVELTVVTQLIELRTAGDEGAGRYWELLGRKANFRLHFVVVIISYLMAGLVPPVVYGFSFRRSDNKEHKLMAVAAASLGCIGLLATGKAHVGPQRAYTRTLFHYLSLGVSVSGVSYVAGVMTNKLLEKFGLFDRSMSLLNLQDV</sequence>
<feature type="transmembrane region" description="Helical" evidence="2">
    <location>
        <begin position="334"/>
        <end position="356"/>
    </location>
</feature>
<accession>A0A427AFJ8</accession>
<feature type="compositionally biased region" description="Basic and acidic residues" evidence="1">
    <location>
        <begin position="145"/>
        <end position="155"/>
    </location>
</feature>
<dbReference type="Proteomes" id="UP000287651">
    <property type="component" value="Unassembled WGS sequence"/>
</dbReference>
<dbReference type="InterPro" id="IPR052843">
    <property type="entry name" value="ER_body_metal_sequester"/>
</dbReference>
<protein>
    <recommendedName>
        <fullName evidence="5">Membrane protein of ER body-like protein</fullName>
    </recommendedName>
</protein>
<proteinExistence type="predicted"/>
<evidence type="ECO:0008006" key="5">
    <source>
        <dbReference type="Google" id="ProtNLM"/>
    </source>
</evidence>
<evidence type="ECO:0000313" key="3">
    <source>
        <dbReference type="EMBL" id="RRT75015.1"/>
    </source>
</evidence>
<dbReference type="AlphaFoldDB" id="A0A427AFJ8"/>
<keyword evidence="2" id="KW-1133">Transmembrane helix</keyword>
<gene>
    <name evidence="3" type="ORF">B296_00014200</name>
</gene>
<feature type="non-terminal residue" evidence="3">
    <location>
        <position position="1"/>
    </location>
</feature>
<comment type="caution">
    <text evidence="3">The sequence shown here is derived from an EMBL/GenBank/DDBJ whole genome shotgun (WGS) entry which is preliminary data.</text>
</comment>
<dbReference type="EMBL" id="AMZH03002609">
    <property type="protein sequence ID" value="RRT75015.1"/>
    <property type="molecule type" value="Genomic_DNA"/>
</dbReference>
<dbReference type="PANTHER" id="PTHR38937">
    <property type="entry name" value="MEMBRANE PROTEIN OF ER BODY-LIKE PROTEIN"/>
    <property type="match status" value="1"/>
</dbReference>
<dbReference type="PANTHER" id="PTHR38937:SF2">
    <property type="entry name" value="MEMBRANE PROTEIN OF ER BODY-LIKE PROTEIN ISOFORM X1"/>
    <property type="match status" value="1"/>
</dbReference>
<keyword evidence="2" id="KW-0812">Transmembrane</keyword>
<evidence type="ECO:0000313" key="4">
    <source>
        <dbReference type="Proteomes" id="UP000287651"/>
    </source>
</evidence>